<keyword evidence="7" id="KW-0808">Transferase</keyword>
<evidence type="ECO:0000256" key="6">
    <source>
        <dbReference type="ARBA" id="ARBA00022519"/>
    </source>
</evidence>
<dbReference type="AlphaFoldDB" id="A0A023BTI6"/>
<dbReference type="Gene3D" id="3.40.50.300">
    <property type="entry name" value="P-loop containing nucleotide triphosphate hydrolases"/>
    <property type="match status" value="1"/>
</dbReference>
<keyword evidence="5" id="KW-1003">Cell membrane</keyword>
<protein>
    <recommendedName>
        <fullName evidence="4">non-specific protein-tyrosine kinase</fullName>
        <ecNumber evidence="4">2.7.10.2</ecNumber>
    </recommendedName>
</protein>
<feature type="transmembrane region" description="Helical" evidence="17">
    <location>
        <begin position="22"/>
        <end position="43"/>
    </location>
</feature>
<dbReference type="eggNOG" id="COG0489">
    <property type="taxonomic scope" value="Bacteria"/>
</dbReference>
<dbReference type="GO" id="GO:0005886">
    <property type="term" value="C:plasma membrane"/>
    <property type="evidence" value="ECO:0007669"/>
    <property type="project" value="UniProtKB-SubCell"/>
</dbReference>
<evidence type="ECO:0000256" key="4">
    <source>
        <dbReference type="ARBA" id="ARBA00011903"/>
    </source>
</evidence>
<evidence type="ECO:0000256" key="12">
    <source>
        <dbReference type="ARBA" id="ARBA00022989"/>
    </source>
</evidence>
<evidence type="ECO:0000256" key="7">
    <source>
        <dbReference type="ARBA" id="ARBA00022679"/>
    </source>
</evidence>
<name>A0A023BTI6_9FLAO</name>
<feature type="domain" description="Tyrosine-protein kinase G-rich" evidence="20">
    <location>
        <begin position="438"/>
        <end position="511"/>
    </location>
</feature>
<evidence type="ECO:0000256" key="11">
    <source>
        <dbReference type="ARBA" id="ARBA00022840"/>
    </source>
</evidence>
<keyword evidence="10" id="KW-0418">Kinase</keyword>
<evidence type="ECO:0000256" key="3">
    <source>
        <dbReference type="ARBA" id="ARBA00008883"/>
    </source>
</evidence>
<dbReference type="GO" id="GO:0004715">
    <property type="term" value="F:non-membrane spanning protein tyrosine kinase activity"/>
    <property type="evidence" value="ECO:0007669"/>
    <property type="project" value="UniProtKB-EC"/>
</dbReference>
<proteinExistence type="inferred from homology"/>
<feature type="domain" description="AAA" evidence="19">
    <location>
        <begin position="577"/>
        <end position="733"/>
    </location>
</feature>
<keyword evidence="16" id="KW-0175">Coiled coil</keyword>
<feature type="domain" description="Polysaccharide chain length determinant N-terminal" evidence="18">
    <location>
        <begin position="14"/>
        <end position="105"/>
    </location>
</feature>
<dbReference type="InterPro" id="IPR027417">
    <property type="entry name" value="P-loop_NTPase"/>
</dbReference>
<dbReference type="PANTHER" id="PTHR32309:SF13">
    <property type="entry name" value="FERRIC ENTEROBACTIN TRANSPORT PROTEIN FEPE"/>
    <property type="match status" value="1"/>
</dbReference>
<dbReference type="eggNOG" id="COG3206">
    <property type="taxonomic scope" value="Bacteria"/>
</dbReference>
<evidence type="ECO:0000256" key="9">
    <source>
        <dbReference type="ARBA" id="ARBA00022741"/>
    </source>
</evidence>
<feature type="transmembrane region" description="Helical" evidence="17">
    <location>
        <begin position="490"/>
        <end position="509"/>
    </location>
</feature>
<dbReference type="OrthoDB" id="9794577at2"/>
<dbReference type="InterPro" id="IPR050445">
    <property type="entry name" value="Bact_polysacc_biosynth/exp"/>
</dbReference>
<dbReference type="Pfam" id="PF13807">
    <property type="entry name" value="GNVR"/>
    <property type="match status" value="1"/>
</dbReference>
<dbReference type="Pfam" id="PF13614">
    <property type="entry name" value="AAA_31"/>
    <property type="match status" value="1"/>
</dbReference>
<dbReference type="SUPFAM" id="SSF52540">
    <property type="entry name" value="P-loop containing nucleoside triphosphate hydrolases"/>
    <property type="match status" value="1"/>
</dbReference>
<keyword evidence="13 17" id="KW-0472">Membrane</keyword>
<evidence type="ECO:0000313" key="22">
    <source>
        <dbReference type="Proteomes" id="UP000023541"/>
    </source>
</evidence>
<evidence type="ECO:0000259" key="20">
    <source>
        <dbReference type="Pfam" id="PF13807"/>
    </source>
</evidence>
<evidence type="ECO:0000256" key="15">
    <source>
        <dbReference type="ARBA" id="ARBA00051245"/>
    </source>
</evidence>
<keyword evidence="12 17" id="KW-1133">Transmembrane helix</keyword>
<comment type="subcellular location">
    <subcellularLocation>
        <location evidence="1">Cell inner membrane</location>
        <topology evidence="1">Multi-pass membrane protein</topology>
    </subcellularLocation>
</comment>
<keyword evidence="22" id="KW-1185">Reference proteome</keyword>
<evidence type="ECO:0000256" key="14">
    <source>
        <dbReference type="ARBA" id="ARBA00023137"/>
    </source>
</evidence>
<evidence type="ECO:0000256" key="1">
    <source>
        <dbReference type="ARBA" id="ARBA00004429"/>
    </source>
</evidence>
<dbReference type="STRING" id="1317122.ATO12_18940"/>
<sequence length="784" mass="89931">MNYEIDDDSENLFIKELLERYIAHWRLFIVSLVICFVIGFFYLRYTPKMYRATSTILIKSENNGAMSELSAFEDLSIFKNAKREVENEIEILKSRPLLENVVKKLHLNVQYFSKTKYSKRFVELTKNSPIKVKFLEDSYYDQGLNFIITILPNTQFAIKDTNEKFILKGEYGKCIGSPFGDILVEPDFRILHKYTGANIYVNSTPLLDMVERYKSTIKIGLTDQNTSVVTLTLTTIAQDRAKEILNSLIEEYNKDVIKDKNQISANTADFIKERIHIINQELDDLEKNVEFFKTENNLTNLSSEASLMLEKSFVNEKEQLAATIQMGLIDYLMDYLENSKNDLLPVNLGFEDRKAVTMISRYNDIALQRNRILKSSGVENPLLISLNDKLFDLRKSIEQSLINLKKTLQLKIDNLKNSDAVVNAQISLLPEKERKLRDIQRQQQIKETLFLYLLEKREETAISLAATVSNVKVIEKAYISRSPIKPKKNIVFLTGFLAALIIPIVIVFFKDLMNTKVNDIKELKKKLKLPLLGSIPSSPEDKKLVTPKADRSILAEAFRLLETNLDFLLAHSKEKGKTILITSSIKGEGKSFAASNLGITLGRSGNKVALLEMDLRSAELRERMDVDGKKGITNFIRDESIRVEDIMSNMKGFKNLDVFTSGPKPPNPAELLKHERIEELFKYLKKEYDYILIDTPPITVVADTLLLSSYADLCIYVVRQKFSDKRLLDIPKTLNQEKRFTSIAVLFNDVDFRKIGYGYGYGYGYGERPKAGFFKRVLNLMTSR</sequence>
<evidence type="ECO:0000256" key="17">
    <source>
        <dbReference type="SAM" id="Phobius"/>
    </source>
</evidence>
<evidence type="ECO:0000256" key="5">
    <source>
        <dbReference type="ARBA" id="ARBA00022475"/>
    </source>
</evidence>
<keyword evidence="11" id="KW-0067">ATP-binding</keyword>
<dbReference type="InterPro" id="IPR005702">
    <property type="entry name" value="Wzc-like_C"/>
</dbReference>
<evidence type="ECO:0000256" key="10">
    <source>
        <dbReference type="ARBA" id="ARBA00022777"/>
    </source>
</evidence>
<dbReference type="GO" id="GO:0005524">
    <property type="term" value="F:ATP binding"/>
    <property type="evidence" value="ECO:0007669"/>
    <property type="project" value="UniProtKB-KW"/>
</dbReference>
<dbReference type="InterPro" id="IPR032807">
    <property type="entry name" value="GNVR"/>
</dbReference>
<dbReference type="NCBIfam" id="TIGR01007">
    <property type="entry name" value="eps_fam"/>
    <property type="match status" value="1"/>
</dbReference>
<comment type="similarity">
    <text evidence="3">Belongs to the etk/wzc family.</text>
</comment>
<keyword evidence="9" id="KW-0547">Nucleotide-binding</keyword>
<evidence type="ECO:0000259" key="19">
    <source>
        <dbReference type="Pfam" id="PF13614"/>
    </source>
</evidence>
<dbReference type="InterPro" id="IPR003856">
    <property type="entry name" value="LPS_length_determ_N"/>
</dbReference>
<evidence type="ECO:0000256" key="2">
    <source>
        <dbReference type="ARBA" id="ARBA00007316"/>
    </source>
</evidence>
<dbReference type="EC" id="2.7.10.2" evidence="4"/>
<feature type="coiled-coil region" evidence="16">
    <location>
        <begin position="268"/>
        <end position="295"/>
    </location>
</feature>
<dbReference type="EMBL" id="AQRA01000006">
    <property type="protein sequence ID" value="EZH73088.1"/>
    <property type="molecule type" value="Genomic_DNA"/>
</dbReference>
<comment type="catalytic activity">
    <reaction evidence="15">
        <text>L-tyrosyl-[protein] + ATP = O-phospho-L-tyrosyl-[protein] + ADP + H(+)</text>
        <dbReference type="Rhea" id="RHEA:10596"/>
        <dbReference type="Rhea" id="RHEA-COMP:10136"/>
        <dbReference type="Rhea" id="RHEA-COMP:20101"/>
        <dbReference type="ChEBI" id="CHEBI:15378"/>
        <dbReference type="ChEBI" id="CHEBI:30616"/>
        <dbReference type="ChEBI" id="CHEBI:46858"/>
        <dbReference type="ChEBI" id="CHEBI:61978"/>
        <dbReference type="ChEBI" id="CHEBI:456216"/>
        <dbReference type="EC" id="2.7.10.2"/>
    </reaction>
</comment>
<keyword evidence="14" id="KW-0829">Tyrosine-protein kinase</keyword>
<dbReference type="RefSeq" id="WP_034242852.1">
    <property type="nucleotide sequence ID" value="NZ_AQRA01000006.1"/>
</dbReference>
<organism evidence="21 22">
    <name type="scientific">Aquimarina atlantica</name>
    <dbReference type="NCBI Taxonomy" id="1317122"/>
    <lineage>
        <taxon>Bacteria</taxon>
        <taxon>Pseudomonadati</taxon>
        <taxon>Bacteroidota</taxon>
        <taxon>Flavobacteriia</taxon>
        <taxon>Flavobacteriales</taxon>
        <taxon>Flavobacteriaceae</taxon>
        <taxon>Aquimarina</taxon>
    </lineage>
</organism>
<dbReference type="Pfam" id="PF02706">
    <property type="entry name" value="Wzz"/>
    <property type="match status" value="1"/>
</dbReference>
<dbReference type="InterPro" id="IPR025669">
    <property type="entry name" value="AAA_dom"/>
</dbReference>
<evidence type="ECO:0000256" key="8">
    <source>
        <dbReference type="ARBA" id="ARBA00022692"/>
    </source>
</evidence>
<evidence type="ECO:0000256" key="13">
    <source>
        <dbReference type="ARBA" id="ARBA00023136"/>
    </source>
</evidence>
<keyword evidence="6" id="KW-0997">Cell inner membrane</keyword>
<reference evidence="21 22" key="1">
    <citation type="submission" date="2014-04" db="EMBL/GenBank/DDBJ databases">
        <title>Aquimarina sp. 22II-S11-z7 Genome Sequencing.</title>
        <authorList>
            <person name="Lai Q."/>
        </authorList>
    </citation>
    <scope>NUCLEOTIDE SEQUENCE [LARGE SCALE GENOMIC DNA]</scope>
    <source>
        <strain evidence="21 22">22II-S11-z7</strain>
    </source>
</reference>
<gene>
    <name evidence="21" type="ORF">ATO12_18940</name>
</gene>
<comment type="similarity">
    <text evidence="2">Belongs to the CpsD/CapB family.</text>
</comment>
<evidence type="ECO:0000256" key="16">
    <source>
        <dbReference type="SAM" id="Coils"/>
    </source>
</evidence>
<dbReference type="Proteomes" id="UP000023541">
    <property type="component" value="Unassembled WGS sequence"/>
</dbReference>
<dbReference type="PANTHER" id="PTHR32309">
    <property type="entry name" value="TYROSINE-PROTEIN KINASE"/>
    <property type="match status" value="1"/>
</dbReference>
<evidence type="ECO:0000259" key="18">
    <source>
        <dbReference type="Pfam" id="PF02706"/>
    </source>
</evidence>
<accession>A0A023BTI6</accession>
<evidence type="ECO:0000313" key="21">
    <source>
        <dbReference type="EMBL" id="EZH73088.1"/>
    </source>
</evidence>
<keyword evidence="8 17" id="KW-0812">Transmembrane</keyword>
<dbReference type="CDD" id="cd05387">
    <property type="entry name" value="BY-kinase"/>
    <property type="match status" value="1"/>
</dbReference>
<comment type="caution">
    <text evidence="21">The sequence shown here is derived from an EMBL/GenBank/DDBJ whole genome shotgun (WGS) entry which is preliminary data.</text>
</comment>